<evidence type="ECO:0000313" key="11">
    <source>
        <dbReference type="EMBL" id="CQR35287.1"/>
    </source>
</evidence>
<sequence>MQSSFFYSPEKHDGPSQGFLTFLGRWTPKGRLGGALLYWPGVLVAALFALSLIATPAFAAISKETTERPTAQKQVAKKPATRSTHQVRSAGLSKKRGKAEAKTEPVRKVTAKEQEARRVAVDKRAHPSARPIVVKMRQGAASRRIAVTVRNKEARTGQLPATRIAAEKRRPDPLVLKAALMTGAASSVVRATDELQISPRSTAANDDPLSLRSGSALVVDEGTDRVLLSKNADTARPIASLTKLMTAAVILDAHQPMDQVIEITDADIDTLKWSSSRLRPGTKLTREELLKLALMSSENRAAHALARNYPGGLAAFIPAMNAKARSLGMNTTRYVEPTGLSPQNESTAHDLALLVKAAYHYPLIREFSTHPESEVEVGPRTLQFRNTDHLVFNRGWDILLQKTGYINEAGHCLVLQTKFEGRRVIVVLLDAWGKYSHFGDAQRIRTWLEAKGFDALHDPVARTGALPARGPENAAALVRTALVEKPSSADLGE</sequence>
<protein>
    <submittedName>
        <fullName evidence="11">Peptidase S11 D-alanyl-D-alanine carboxypeptidase 1</fullName>
    </submittedName>
</protein>
<dbReference type="InterPro" id="IPR012338">
    <property type="entry name" value="Beta-lactam/transpept-like"/>
</dbReference>
<dbReference type="NCBIfam" id="NF008668">
    <property type="entry name" value="PRK11669.1"/>
    <property type="match status" value="1"/>
</dbReference>
<evidence type="ECO:0000256" key="1">
    <source>
        <dbReference type="ARBA" id="ARBA00007164"/>
    </source>
</evidence>
<accession>A0ABP1Z4F6</accession>
<keyword evidence="2" id="KW-0732">Signal</keyword>
<feature type="compositionally biased region" description="Basic and acidic residues" evidence="8">
    <location>
        <begin position="98"/>
        <end position="124"/>
    </location>
</feature>
<keyword evidence="9" id="KW-0812">Transmembrane</keyword>
<keyword evidence="9" id="KW-1133">Transmembrane helix</keyword>
<comment type="caution">
    <text evidence="11">The sequence shown here is derived from an EMBL/GenBank/DDBJ whole genome shotgun (WGS) entry which is preliminary data.</text>
</comment>
<dbReference type="Proteomes" id="UP000078599">
    <property type="component" value="Unassembled WGS sequence"/>
</dbReference>
<comment type="similarity">
    <text evidence="1 7">Belongs to the peptidase S11 family.</text>
</comment>
<dbReference type="SUPFAM" id="SSF56601">
    <property type="entry name" value="beta-lactamase/transpeptidase-like"/>
    <property type="match status" value="1"/>
</dbReference>
<evidence type="ECO:0000256" key="9">
    <source>
        <dbReference type="SAM" id="Phobius"/>
    </source>
</evidence>
<dbReference type="PANTHER" id="PTHR21581:SF26">
    <property type="entry name" value="D-ALANYL-D-ALANINE ENDOPEPTIDASE"/>
    <property type="match status" value="1"/>
</dbReference>
<keyword evidence="6" id="KW-0961">Cell wall biogenesis/degradation</keyword>
<keyword evidence="11" id="KW-0121">Carboxypeptidase</keyword>
<keyword evidence="11" id="KW-0645">Protease</keyword>
<proteinExistence type="inferred from homology"/>
<name>A0ABP1Z4F6_THIA3</name>
<dbReference type="Pfam" id="PF00768">
    <property type="entry name" value="Peptidase_S11"/>
    <property type="match status" value="1"/>
</dbReference>
<evidence type="ECO:0000256" key="5">
    <source>
        <dbReference type="ARBA" id="ARBA00022984"/>
    </source>
</evidence>
<keyword evidence="12" id="KW-1185">Reference proteome</keyword>
<dbReference type="GO" id="GO:0004180">
    <property type="term" value="F:carboxypeptidase activity"/>
    <property type="evidence" value="ECO:0007669"/>
    <property type="project" value="UniProtKB-KW"/>
</dbReference>
<evidence type="ECO:0000256" key="7">
    <source>
        <dbReference type="RuleBase" id="RU004016"/>
    </source>
</evidence>
<keyword evidence="4" id="KW-0133">Cell shape</keyword>
<dbReference type="InterPro" id="IPR001967">
    <property type="entry name" value="Peptidase_S11_N"/>
</dbReference>
<keyword evidence="5" id="KW-0573">Peptidoglycan synthesis</keyword>
<organism evidence="11 12">
    <name type="scientific">Thiomonas arsenitoxydans (strain DSM 22701 / CIP 110005 / 3As)</name>
    <dbReference type="NCBI Taxonomy" id="426114"/>
    <lineage>
        <taxon>Bacteria</taxon>
        <taxon>Pseudomonadati</taxon>
        <taxon>Pseudomonadota</taxon>
        <taxon>Betaproteobacteria</taxon>
        <taxon>Burkholderiales</taxon>
        <taxon>Thiomonas</taxon>
    </lineage>
</organism>
<evidence type="ECO:0000256" key="8">
    <source>
        <dbReference type="SAM" id="MobiDB-lite"/>
    </source>
</evidence>
<feature type="transmembrane region" description="Helical" evidence="9">
    <location>
        <begin position="36"/>
        <end position="61"/>
    </location>
</feature>
<evidence type="ECO:0000313" key="12">
    <source>
        <dbReference type="Proteomes" id="UP000078599"/>
    </source>
</evidence>
<dbReference type="PRINTS" id="PR00725">
    <property type="entry name" value="DADACBPTASE1"/>
</dbReference>
<dbReference type="PANTHER" id="PTHR21581">
    <property type="entry name" value="D-ALANYL-D-ALANINE CARBOXYPEPTIDASE"/>
    <property type="match status" value="1"/>
</dbReference>
<dbReference type="InterPro" id="IPR018044">
    <property type="entry name" value="Peptidase_S11"/>
</dbReference>
<keyword evidence="9" id="KW-0472">Membrane</keyword>
<evidence type="ECO:0000256" key="2">
    <source>
        <dbReference type="ARBA" id="ARBA00022729"/>
    </source>
</evidence>
<reference evidence="11 12" key="1">
    <citation type="submission" date="2015-03" db="EMBL/GenBank/DDBJ databases">
        <authorList>
            <person name="Regsiter A."/>
            <person name="william w."/>
        </authorList>
    </citation>
    <scope>NUCLEOTIDE SEQUENCE [LARGE SCALE GENOMIC DNA]</scope>
    <source>
        <strain evidence="11 12">CB1</strain>
    </source>
</reference>
<dbReference type="Gene3D" id="3.40.710.10">
    <property type="entry name" value="DD-peptidase/beta-lactamase superfamily"/>
    <property type="match status" value="1"/>
</dbReference>
<gene>
    <name evidence="11" type="ORF">THICB1_50117</name>
</gene>
<evidence type="ECO:0000259" key="10">
    <source>
        <dbReference type="Pfam" id="PF00768"/>
    </source>
</evidence>
<evidence type="ECO:0000256" key="3">
    <source>
        <dbReference type="ARBA" id="ARBA00022801"/>
    </source>
</evidence>
<feature type="domain" description="Peptidase S11 D-alanyl-D-alanine carboxypeptidase A N-terminal" evidence="10">
    <location>
        <begin position="208"/>
        <end position="431"/>
    </location>
</feature>
<feature type="region of interest" description="Disordered" evidence="8">
    <location>
        <begin position="64"/>
        <end position="124"/>
    </location>
</feature>
<dbReference type="EMBL" id="CTRI01000027">
    <property type="protein sequence ID" value="CQR35287.1"/>
    <property type="molecule type" value="Genomic_DNA"/>
</dbReference>
<dbReference type="RefSeq" id="WP_064135069.1">
    <property type="nucleotide sequence ID" value="NC_014145.1"/>
</dbReference>
<evidence type="ECO:0000256" key="6">
    <source>
        <dbReference type="ARBA" id="ARBA00023316"/>
    </source>
</evidence>
<keyword evidence="3" id="KW-0378">Hydrolase</keyword>
<evidence type="ECO:0000256" key="4">
    <source>
        <dbReference type="ARBA" id="ARBA00022960"/>
    </source>
</evidence>